<accession>A0A1C3N136</accession>
<dbReference type="Pfam" id="PF26607">
    <property type="entry name" value="DUF8189"/>
    <property type="match status" value="1"/>
</dbReference>
<name>A0A1C3N136_9ACTN</name>
<evidence type="ECO:0000259" key="2">
    <source>
        <dbReference type="Pfam" id="PF26607"/>
    </source>
</evidence>
<dbReference type="SUPFAM" id="SSF89372">
    <property type="entry name" value="Fucose-specific lectin"/>
    <property type="match status" value="2"/>
</dbReference>
<dbReference type="Gene3D" id="2.115.10.10">
    <property type="entry name" value="Tachylectin 2"/>
    <property type="match status" value="1"/>
</dbReference>
<dbReference type="InterPro" id="IPR036813">
    <property type="entry name" value="Tachylectin2_sf"/>
</dbReference>
<feature type="domain" description="Tachylectin 2" evidence="1">
    <location>
        <begin position="60"/>
        <end position="285"/>
    </location>
</feature>
<dbReference type="InterPro" id="IPR058502">
    <property type="entry name" value="PLL-like_beta-prop"/>
</dbReference>
<dbReference type="Proteomes" id="UP000199393">
    <property type="component" value="Chromosome I"/>
</dbReference>
<keyword evidence="4" id="KW-1185">Reference proteome</keyword>
<evidence type="ECO:0000313" key="3">
    <source>
        <dbReference type="EMBL" id="SBV26275.1"/>
    </source>
</evidence>
<evidence type="ECO:0000259" key="1">
    <source>
        <dbReference type="Pfam" id="PF14517"/>
    </source>
</evidence>
<dbReference type="SUPFAM" id="SSF50934">
    <property type="entry name" value="Tachylectin-2"/>
    <property type="match status" value="1"/>
</dbReference>
<gene>
    <name evidence="3" type="ORF">GA0070620_1762</name>
</gene>
<dbReference type="AlphaFoldDB" id="A0A1C3N136"/>
<dbReference type="RefSeq" id="WP_231922296.1">
    <property type="nucleotide sequence ID" value="NZ_JBHRWG010000003.1"/>
</dbReference>
<dbReference type="PATRIC" id="fig|307121.4.peg.1806"/>
<reference evidence="4" key="1">
    <citation type="submission" date="2016-06" db="EMBL/GenBank/DDBJ databases">
        <authorList>
            <person name="Varghese N."/>
        </authorList>
    </citation>
    <scope>NUCLEOTIDE SEQUENCE [LARGE SCALE GENOMIC DNA]</scope>
    <source>
        <strain evidence="4">DSM 45344</strain>
    </source>
</reference>
<feature type="domain" description="PLL-like beta propeller" evidence="2">
    <location>
        <begin position="337"/>
        <end position="639"/>
    </location>
</feature>
<proteinExistence type="predicted"/>
<dbReference type="InterPro" id="IPR023294">
    <property type="entry name" value="Tachylectin2"/>
</dbReference>
<dbReference type="Gene3D" id="2.20.25.650">
    <property type="entry name" value="Tachylectin-2-like"/>
    <property type="match status" value="1"/>
</dbReference>
<dbReference type="Pfam" id="PF14517">
    <property type="entry name" value="Tachylectin"/>
    <property type="match status" value="1"/>
</dbReference>
<dbReference type="STRING" id="307121.GA0070620_1762"/>
<dbReference type="EMBL" id="LT598496">
    <property type="protein sequence ID" value="SBV26275.1"/>
    <property type="molecule type" value="Genomic_DNA"/>
</dbReference>
<sequence length="672" mass="71012">MSHPAPARRPLRLARRAALGVGTALAVITSGLVAPAAVRPAYAADTFSCAVPANVFNSTTSGTLLWRKLSSPGSTASSWSAATTIGPSGWTTFGRILGGPDGRVYGINANGLTRYRWTGSGWELTDGKQAKVISSSFVSYASSTWRNKITVDELGDFYLVDNTGRLKWYRYDEPGGTWTINGRTIDTGWDRYDLIVAAGPGVIYGRQADGKLYRYRFDPVSQRWLDRERYVTAGWGMFTKGMFSAGGDTLFGIKADGSLLQYRYREDNNTWVVAADPIGTGWAVFPNVVASTNACRLTATFSPVRPATPTVPHSPVSAMQAPAAPGATLGTVEYAFVDNIGTVRHGRQTNPDDFGSIQWSAVDTVEASTGKPALVADSQKRVTVFAHQTNSDVRSLTQSASGAVTWNAWSGLGGAMRSEPSVVALTDGSLAVFALDADGALWVRPQDGSSGDLLPWTKLGGSGLTGNPVVTAGADGSATVTAVDNAGTVVTATYRNRALASAFTSIGGTGFAGTPAVVVMPGRRARVFARHTDGTIKSQYQNGDFTWSGTWTTVGTGDIIPAGTPSAQLDPNLGRILVVTRTADDSIYQSWETGQGTGTWGGWNLNGNAGAYPADPTIFSYQNSNGNQLAFVSRTVNSLPVLFAPPDVNTLARGTATTPVLTEKVIPQPKND</sequence>
<organism evidence="3 4">
    <name type="scientific">Micromonospora krabiensis</name>
    <dbReference type="NCBI Taxonomy" id="307121"/>
    <lineage>
        <taxon>Bacteria</taxon>
        <taxon>Bacillati</taxon>
        <taxon>Actinomycetota</taxon>
        <taxon>Actinomycetes</taxon>
        <taxon>Micromonosporales</taxon>
        <taxon>Micromonosporaceae</taxon>
        <taxon>Micromonospora</taxon>
    </lineage>
</organism>
<evidence type="ECO:0000313" key="4">
    <source>
        <dbReference type="Proteomes" id="UP000199393"/>
    </source>
</evidence>
<dbReference type="Gene3D" id="2.120.10.70">
    <property type="entry name" value="Fucose-specific lectin"/>
    <property type="match status" value="1"/>
</dbReference>
<protein>
    <submittedName>
        <fullName evidence="3">Tachylectin</fullName>
    </submittedName>
</protein>